<dbReference type="RefSeq" id="WP_220229228.1">
    <property type="nucleotide sequence ID" value="NZ_JAICBX010000002.1"/>
</dbReference>
<reference evidence="2" key="1">
    <citation type="submission" date="2021-08" db="EMBL/GenBank/DDBJ databases">
        <title>Hoeflea bacterium WL0058 sp. nov., isolated from the sediment.</title>
        <authorList>
            <person name="Wang L."/>
            <person name="Zhang D."/>
        </authorList>
    </citation>
    <scope>NUCLEOTIDE SEQUENCE</scope>
    <source>
        <strain evidence="2">WL0058</strain>
    </source>
</reference>
<feature type="domain" description="Histidine kinase/HSP90-like ATPase" evidence="1">
    <location>
        <begin position="15"/>
        <end position="128"/>
    </location>
</feature>
<organism evidence="2 3">
    <name type="scientific">Flavimaribacter sediminis</name>
    <dbReference type="NCBI Taxonomy" id="2865987"/>
    <lineage>
        <taxon>Bacteria</taxon>
        <taxon>Pseudomonadati</taxon>
        <taxon>Pseudomonadota</taxon>
        <taxon>Alphaproteobacteria</taxon>
        <taxon>Hyphomicrobiales</taxon>
        <taxon>Rhizobiaceae</taxon>
        <taxon>Flavimaribacter</taxon>
    </lineage>
</organism>
<dbReference type="Pfam" id="PF13581">
    <property type="entry name" value="HATPase_c_2"/>
    <property type="match status" value="1"/>
</dbReference>
<comment type="caution">
    <text evidence="2">The sequence shown here is derived from an EMBL/GenBank/DDBJ whole genome shotgun (WGS) entry which is preliminary data.</text>
</comment>
<dbReference type="SUPFAM" id="SSF55874">
    <property type="entry name" value="ATPase domain of HSP90 chaperone/DNA topoisomerase II/histidine kinase"/>
    <property type="match status" value="1"/>
</dbReference>
<sequence length="133" mass="13990">MTLRKSVTLKTHGDIAYARQVAGELMVEIEASAIKRTKFVTAVSEIARNAINYGQGGVITFHLAEASGRKRALAVCTDRGPGIEDVDAALRDGFSTGKSLGLGLGGAKRLVDQFEIVSTPGSGTRVSLECGPR</sequence>
<protein>
    <submittedName>
        <fullName evidence="2">ATP-binding protein</fullName>
    </submittedName>
</protein>
<accession>A0AAE2ZPT5</accession>
<dbReference type="InterPro" id="IPR036890">
    <property type="entry name" value="HATPase_C_sf"/>
</dbReference>
<dbReference type="Gene3D" id="3.30.565.10">
    <property type="entry name" value="Histidine kinase-like ATPase, C-terminal domain"/>
    <property type="match status" value="1"/>
</dbReference>
<dbReference type="Proteomes" id="UP001196509">
    <property type="component" value="Unassembled WGS sequence"/>
</dbReference>
<keyword evidence="3" id="KW-1185">Reference proteome</keyword>
<proteinExistence type="predicted"/>
<evidence type="ECO:0000259" key="1">
    <source>
        <dbReference type="Pfam" id="PF13581"/>
    </source>
</evidence>
<gene>
    <name evidence="2" type="ORF">K1W69_15620</name>
</gene>
<keyword evidence="2" id="KW-0067">ATP-binding</keyword>
<evidence type="ECO:0000313" key="3">
    <source>
        <dbReference type="Proteomes" id="UP001196509"/>
    </source>
</evidence>
<dbReference type="GO" id="GO:0005524">
    <property type="term" value="F:ATP binding"/>
    <property type="evidence" value="ECO:0007669"/>
    <property type="project" value="UniProtKB-KW"/>
</dbReference>
<dbReference type="AlphaFoldDB" id="A0AAE2ZPT5"/>
<name>A0AAE2ZPT5_9HYPH</name>
<dbReference type="InterPro" id="IPR003594">
    <property type="entry name" value="HATPase_dom"/>
</dbReference>
<evidence type="ECO:0000313" key="2">
    <source>
        <dbReference type="EMBL" id="MBW8638625.1"/>
    </source>
</evidence>
<dbReference type="EMBL" id="JAICBX010000002">
    <property type="protein sequence ID" value="MBW8638625.1"/>
    <property type="molecule type" value="Genomic_DNA"/>
</dbReference>
<keyword evidence="2" id="KW-0547">Nucleotide-binding</keyword>